<accession>E3JDD1</accession>
<dbReference type="AlphaFoldDB" id="E3JDD1"/>
<evidence type="ECO:0008006" key="4">
    <source>
        <dbReference type="Google" id="ProtNLM"/>
    </source>
</evidence>
<dbReference type="InParanoid" id="E3JDD1"/>
<evidence type="ECO:0000313" key="2">
    <source>
        <dbReference type="EMBL" id="ADP83564.1"/>
    </source>
</evidence>
<keyword evidence="1" id="KW-0472">Membrane</keyword>
<sequence>MTAIAVEPVAQAAPPRSRRPRWIRSATYDLGVAALWVPFAAVAWALADNGPAVRWLVAATLMFSVMHQPLTLLLVYGDRKQFATRRAIFTASPFVLAALVAFGMLVSFALLAVVAAVWNAVHTLQQRYGLTRIYGRKAQDSHGNAERLLLYSWLVTAVLAAASARSTADKVAVAGLGGVNRRALDLLTDAAPIARILLPIAAAVAIAALVRWALAEHRNPNANPAKWFYVGSTLVMILLVAVNPLVGFIAYVGSHAAEYFLVVHHHLEGRYRPKPKAGEPVDVRTGPVAAVVRSPAGRTGFLAAYLAGIGAILVGLTAAGYPYFTLFVLIAGGLHLFYDGLIWKLRRPDVGRGFGIPNTQAPSSGASG</sequence>
<dbReference type="RefSeq" id="WP_013426682.1">
    <property type="nucleotide sequence ID" value="NC_014666.1"/>
</dbReference>
<feature type="transmembrane region" description="Helical" evidence="1">
    <location>
        <begin position="88"/>
        <end position="118"/>
    </location>
</feature>
<gene>
    <name evidence="2" type="ordered locus">FraEuI1c_5579</name>
</gene>
<evidence type="ECO:0000256" key="1">
    <source>
        <dbReference type="SAM" id="Phobius"/>
    </source>
</evidence>
<proteinExistence type="predicted"/>
<feature type="transmembrane region" description="Helical" evidence="1">
    <location>
        <begin position="227"/>
        <end position="252"/>
    </location>
</feature>
<keyword evidence="3" id="KW-1185">Reference proteome</keyword>
<dbReference type="KEGG" id="fri:FraEuI1c_5579"/>
<feature type="transmembrane region" description="Helical" evidence="1">
    <location>
        <begin position="305"/>
        <end position="338"/>
    </location>
</feature>
<dbReference type="Proteomes" id="UP000002484">
    <property type="component" value="Chromosome"/>
</dbReference>
<feature type="transmembrane region" description="Helical" evidence="1">
    <location>
        <begin position="26"/>
        <end position="47"/>
    </location>
</feature>
<dbReference type="EMBL" id="CP002299">
    <property type="protein sequence ID" value="ADP83564.1"/>
    <property type="molecule type" value="Genomic_DNA"/>
</dbReference>
<dbReference type="STRING" id="298654.FraEuI1c_5579"/>
<reference evidence="2 3" key="1">
    <citation type="submission" date="2010-10" db="EMBL/GenBank/DDBJ databases">
        <title>Complete sequence of Frankia sp. EuI1c.</title>
        <authorList>
            <consortium name="US DOE Joint Genome Institute"/>
            <person name="Lucas S."/>
            <person name="Copeland A."/>
            <person name="Lapidus A."/>
            <person name="Cheng J.-F."/>
            <person name="Bruce D."/>
            <person name="Goodwin L."/>
            <person name="Pitluck S."/>
            <person name="Chertkov O."/>
            <person name="Detter J.C."/>
            <person name="Han C."/>
            <person name="Tapia R."/>
            <person name="Land M."/>
            <person name="Hauser L."/>
            <person name="Jeffries C."/>
            <person name="Kyrpides N."/>
            <person name="Ivanova N."/>
            <person name="Mikhailova N."/>
            <person name="Beauchemin N."/>
            <person name="Sen A."/>
            <person name="Sur S.A."/>
            <person name="Gtari M."/>
            <person name="Wall L."/>
            <person name="Tisa L."/>
            <person name="Woyke T."/>
        </authorList>
    </citation>
    <scope>NUCLEOTIDE SEQUENCE [LARGE SCALE GENOMIC DNA]</scope>
    <source>
        <strain evidence="3">DSM 45817 / CECT 9037 / EuI1c</strain>
    </source>
</reference>
<name>E3JDD1_PSEI1</name>
<protein>
    <recommendedName>
        <fullName evidence="4">Transmembrane protein</fullName>
    </recommendedName>
</protein>
<evidence type="ECO:0000313" key="3">
    <source>
        <dbReference type="Proteomes" id="UP000002484"/>
    </source>
</evidence>
<feature type="transmembrane region" description="Helical" evidence="1">
    <location>
        <begin position="53"/>
        <end position="76"/>
    </location>
</feature>
<feature type="transmembrane region" description="Helical" evidence="1">
    <location>
        <begin position="196"/>
        <end position="215"/>
    </location>
</feature>
<keyword evidence="1" id="KW-1133">Transmembrane helix</keyword>
<dbReference type="HOGENOM" id="CLU_813429_0_0_11"/>
<keyword evidence="1" id="KW-0812">Transmembrane</keyword>
<organism evidence="2 3">
    <name type="scientific">Pseudofrankia inefficax (strain DSM 45817 / CECT 9037 / DDB 130130 / EuI1c)</name>
    <name type="common">Frankia inefficax</name>
    <dbReference type="NCBI Taxonomy" id="298654"/>
    <lineage>
        <taxon>Bacteria</taxon>
        <taxon>Bacillati</taxon>
        <taxon>Actinomycetota</taxon>
        <taxon>Actinomycetes</taxon>
        <taxon>Frankiales</taxon>
        <taxon>Frankiaceae</taxon>
        <taxon>Pseudofrankia</taxon>
    </lineage>
</organism>